<keyword evidence="1" id="KW-0732">Signal</keyword>
<organism evidence="2 3">
    <name type="scientific">Hoeflea poritis</name>
    <dbReference type="NCBI Taxonomy" id="2993659"/>
    <lineage>
        <taxon>Bacteria</taxon>
        <taxon>Pseudomonadati</taxon>
        <taxon>Pseudomonadota</taxon>
        <taxon>Alphaproteobacteria</taxon>
        <taxon>Hyphomicrobiales</taxon>
        <taxon>Rhizobiaceae</taxon>
        <taxon>Hoeflea</taxon>
    </lineage>
</organism>
<evidence type="ECO:0008006" key="4">
    <source>
        <dbReference type="Google" id="ProtNLM"/>
    </source>
</evidence>
<dbReference type="EMBL" id="JAPJZH010000012">
    <property type="protein sequence ID" value="MDA4847423.1"/>
    <property type="molecule type" value="Genomic_DNA"/>
</dbReference>
<sequence length="172" mass="18673">MNMKPGFLRQYGAAILFAAGLTTGAHGADLDDLAGCWVTKEPSPVSRLTNAEDPASAATANTMSLLLFNRIRDTRYLVFGSIFEWSEETRTVSGPVFKNGAFDPLTGTLTFGSPGGGLARAHLSEDGKLIYTWTVSSPDASIMSVREMERIPCEDARQLSEALIERRRVNAE</sequence>
<keyword evidence="3" id="KW-1185">Reference proteome</keyword>
<dbReference type="RefSeq" id="WP_271091244.1">
    <property type="nucleotide sequence ID" value="NZ_JAPJZH010000012.1"/>
</dbReference>
<evidence type="ECO:0000313" key="3">
    <source>
        <dbReference type="Proteomes" id="UP001148313"/>
    </source>
</evidence>
<accession>A0ABT4VRU6</accession>
<reference evidence="2" key="1">
    <citation type="submission" date="2022-11" db="EMBL/GenBank/DDBJ databases">
        <title>Hoeflea poritis sp. nov., isolated from scleractinian coral Porites lutea.</title>
        <authorList>
            <person name="Zhang G."/>
            <person name="Wei Q."/>
            <person name="Cai L."/>
        </authorList>
    </citation>
    <scope>NUCLEOTIDE SEQUENCE</scope>
    <source>
        <strain evidence="2">E7-10</strain>
    </source>
</reference>
<comment type="caution">
    <text evidence="2">The sequence shown here is derived from an EMBL/GenBank/DDBJ whole genome shotgun (WGS) entry which is preliminary data.</text>
</comment>
<gene>
    <name evidence="2" type="ORF">OOZ53_18825</name>
</gene>
<evidence type="ECO:0000313" key="2">
    <source>
        <dbReference type="EMBL" id="MDA4847423.1"/>
    </source>
</evidence>
<proteinExistence type="predicted"/>
<feature type="chain" id="PRO_5047294736" description="Lipocalin-like domain-containing protein" evidence="1">
    <location>
        <begin position="28"/>
        <end position="172"/>
    </location>
</feature>
<protein>
    <recommendedName>
        <fullName evidence="4">Lipocalin-like domain-containing protein</fullName>
    </recommendedName>
</protein>
<name>A0ABT4VRU6_9HYPH</name>
<evidence type="ECO:0000256" key="1">
    <source>
        <dbReference type="SAM" id="SignalP"/>
    </source>
</evidence>
<dbReference type="Proteomes" id="UP001148313">
    <property type="component" value="Unassembled WGS sequence"/>
</dbReference>
<feature type="signal peptide" evidence="1">
    <location>
        <begin position="1"/>
        <end position="27"/>
    </location>
</feature>